<sequence length="306" mass="32830">MSTQTVTTQTGAGSTGSPDRSRTRTRRRRWFAEVGWKYLFAAVIVFYAAFPIVYTLSAALNPFGTLSAASGLFSSVSFDNFAALGGTKYWTWMGNSLIISIATSVGSVLMGAAAAYAFSRFRFSGRRASLSGLLIIQMFPQALAFIAIFLMLLALGEVVPALGFNSKIAVICIYFGGVLGANTFLLYGFFNTVPIEIDESAKIDGASHAQIFWRLIFPLVTPILAVVALLSFIGTYSEFIISRIVLTGEDQWTLAVGMYGWVSDQLSANWGLFTAGAVIGAIPILVLTLLLQRYIVGGLTAGAVKG</sequence>
<evidence type="ECO:0000256" key="3">
    <source>
        <dbReference type="ARBA" id="ARBA00022448"/>
    </source>
</evidence>
<dbReference type="RefSeq" id="WP_045276012.1">
    <property type="nucleotide sequence ID" value="NZ_BAAAUP010000001.1"/>
</dbReference>
<dbReference type="PANTHER" id="PTHR32243">
    <property type="entry name" value="MALTOSE TRANSPORT SYSTEM PERMEASE-RELATED"/>
    <property type="match status" value="1"/>
</dbReference>
<feature type="transmembrane region" description="Helical" evidence="9">
    <location>
        <begin position="130"/>
        <end position="156"/>
    </location>
</feature>
<gene>
    <name evidence="12" type="primary">malG_1</name>
    <name evidence="12" type="ORF">RS81_02076</name>
</gene>
<evidence type="ECO:0000256" key="8">
    <source>
        <dbReference type="ARBA" id="ARBA00023136"/>
    </source>
</evidence>
<evidence type="ECO:0000256" key="7">
    <source>
        <dbReference type="ARBA" id="ARBA00022989"/>
    </source>
</evidence>
<dbReference type="GO" id="GO:0042956">
    <property type="term" value="P:maltodextrin transmembrane transport"/>
    <property type="evidence" value="ECO:0007669"/>
    <property type="project" value="TreeGrafter"/>
</dbReference>
<name>A0A0M2GZD0_9MICO</name>
<evidence type="ECO:0000256" key="1">
    <source>
        <dbReference type="ARBA" id="ARBA00004651"/>
    </source>
</evidence>
<dbReference type="AlphaFoldDB" id="A0A0M2GZD0"/>
<dbReference type="Gene3D" id="1.10.3720.10">
    <property type="entry name" value="MetI-like"/>
    <property type="match status" value="1"/>
</dbReference>
<evidence type="ECO:0000256" key="4">
    <source>
        <dbReference type="ARBA" id="ARBA00022475"/>
    </source>
</evidence>
<dbReference type="InterPro" id="IPR035906">
    <property type="entry name" value="MetI-like_sf"/>
</dbReference>
<keyword evidence="13" id="KW-1185">Reference proteome</keyword>
<dbReference type="SUPFAM" id="SSF161098">
    <property type="entry name" value="MetI-like"/>
    <property type="match status" value="1"/>
</dbReference>
<accession>A0A0M2GZD0</accession>
<protein>
    <submittedName>
        <fullName evidence="12">Maltose transport system permease protein MalG</fullName>
    </submittedName>
</protein>
<dbReference type="Proteomes" id="UP000033956">
    <property type="component" value="Unassembled WGS sequence"/>
</dbReference>
<dbReference type="CDD" id="cd06261">
    <property type="entry name" value="TM_PBP2"/>
    <property type="match status" value="1"/>
</dbReference>
<keyword evidence="4" id="KW-1003">Cell membrane</keyword>
<proteinExistence type="inferred from homology"/>
<feature type="domain" description="ABC transmembrane type-1" evidence="11">
    <location>
        <begin position="93"/>
        <end position="291"/>
    </location>
</feature>
<dbReference type="PROSITE" id="PS50928">
    <property type="entry name" value="ABC_TM1"/>
    <property type="match status" value="1"/>
</dbReference>
<feature type="transmembrane region" description="Helical" evidence="9">
    <location>
        <begin position="30"/>
        <end position="54"/>
    </location>
</feature>
<comment type="similarity">
    <text evidence="2">Belongs to the binding-protein-dependent transport system permease family. MalFG subfamily.</text>
</comment>
<keyword evidence="7 9" id="KW-1133">Transmembrane helix</keyword>
<feature type="region of interest" description="Disordered" evidence="10">
    <location>
        <begin position="1"/>
        <end position="24"/>
    </location>
</feature>
<dbReference type="OrthoDB" id="9794684at2"/>
<feature type="compositionally biased region" description="Polar residues" evidence="10">
    <location>
        <begin position="1"/>
        <end position="18"/>
    </location>
</feature>
<evidence type="ECO:0000313" key="13">
    <source>
        <dbReference type="Proteomes" id="UP000033956"/>
    </source>
</evidence>
<keyword evidence="5" id="KW-0762">Sugar transport</keyword>
<evidence type="ECO:0000256" key="6">
    <source>
        <dbReference type="ARBA" id="ARBA00022692"/>
    </source>
</evidence>
<keyword evidence="3 9" id="KW-0813">Transport</keyword>
<dbReference type="STRING" id="92835.RS81_02076"/>
<evidence type="ECO:0000256" key="2">
    <source>
        <dbReference type="ARBA" id="ARBA00009047"/>
    </source>
</evidence>
<organism evidence="12 13">
    <name type="scientific">Microbacterium terrae</name>
    <dbReference type="NCBI Taxonomy" id="69369"/>
    <lineage>
        <taxon>Bacteria</taxon>
        <taxon>Bacillati</taxon>
        <taxon>Actinomycetota</taxon>
        <taxon>Actinomycetes</taxon>
        <taxon>Micrococcales</taxon>
        <taxon>Microbacteriaceae</taxon>
        <taxon>Microbacterium</taxon>
    </lineage>
</organism>
<evidence type="ECO:0000259" key="11">
    <source>
        <dbReference type="PROSITE" id="PS50928"/>
    </source>
</evidence>
<reference evidence="12 13" key="1">
    <citation type="submission" date="2015-02" db="EMBL/GenBank/DDBJ databases">
        <title>Draft genome sequences of ten Microbacterium spp. with emphasis on heavy metal contaminated environments.</title>
        <authorList>
            <person name="Corretto E."/>
        </authorList>
    </citation>
    <scope>NUCLEOTIDE SEQUENCE [LARGE SCALE GENOMIC DNA]</scope>
    <source>
        <strain evidence="12 13">DSM 12510</strain>
    </source>
</reference>
<dbReference type="EMBL" id="JYIZ01000051">
    <property type="protein sequence ID" value="KJL39233.1"/>
    <property type="molecule type" value="Genomic_DNA"/>
</dbReference>
<dbReference type="PANTHER" id="PTHR32243:SF50">
    <property type="entry name" value="MALTOSE_MALTODEXTRIN TRANSPORT SYSTEM PERMEASE PROTEIN MALG"/>
    <property type="match status" value="1"/>
</dbReference>
<feature type="transmembrane region" description="Helical" evidence="9">
    <location>
        <begin position="270"/>
        <end position="291"/>
    </location>
</feature>
<comment type="caution">
    <text evidence="12">The sequence shown here is derived from an EMBL/GenBank/DDBJ whole genome shotgun (WGS) entry which is preliminary data.</text>
</comment>
<dbReference type="PATRIC" id="fig|92835.4.peg.2107"/>
<comment type="subcellular location">
    <subcellularLocation>
        <location evidence="1 9">Cell membrane</location>
        <topology evidence="1 9">Multi-pass membrane protein</topology>
    </subcellularLocation>
</comment>
<evidence type="ECO:0000256" key="5">
    <source>
        <dbReference type="ARBA" id="ARBA00022597"/>
    </source>
</evidence>
<evidence type="ECO:0000256" key="9">
    <source>
        <dbReference type="RuleBase" id="RU363032"/>
    </source>
</evidence>
<dbReference type="InterPro" id="IPR000515">
    <property type="entry name" value="MetI-like"/>
</dbReference>
<feature type="transmembrane region" description="Helical" evidence="9">
    <location>
        <begin position="97"/>
        <end position="118"/>
    </location>
</feature>
<evidence type="ECO:0000313" key="12">
    <source>
        <dbReference type="EMBL" id="KJL39233.1"/>
    </source>
</evidence>
<keyword evidence="8 9" id="KW-0472">Membrane</keyword>
<feature type="transmembrane region" description="Helical" evidence="9">
    <location>
        <begin position="211"/>
        <end position="233"/>
    </location>
</feature>
<feature type="transmembrane region" description="Helical" evidence="9">
    <location>
        <begin position="168"/>
        <end position="190"/>
    </location>
</feature>
<dbReference type="GO" id="GO:0015423">
    <property type="term" value="F:ABC-type maltose transporter activity"/>
    <property type="evidence" value="ECO:0007669"/>
    <property type="project" value="TreeGrafter"/>
</dbReference>
<dbReference type="InterPro" id="IPR050901">
    <property type="entry name" value="BP-dep_ABC_trans_perm"/>
</dbReference>
<evidence type="ECO:0000256" key="10">
    <source>
        <dbReference type="SAM" id="MobiDB-lite"/>
    </source>
</evidence>
<dbReference type="GO" id="GO:0005886">
    <property type="term" value="C:plasma membrane"/>
    <property type="evidence" value="ECO:0007669"/>
    <property type="project" value="UniProtKB-SubCell"/>
</dbReference>
<dbReference type="Pfam" id="PF00528">
    <property type="entry name" value="BPD_transp_1"/>
    <property type="match status" value="1"/>
</dbReference>
<keyword evidence="6 9" id="KW-0812">Transmembrane</keyword>